<name>A0A2V3J6F1_9FLOR</name>
<keyword evidence="1" id="KW-0812">Transmembrane</keyword>
<dbReference type="Proteomes" id="UP000247409">
    <property type="component" value="Unassembled WGS sequence"/>
</dbReference>
<reference evidence="3 4" key="1">
    <citation type="journal article" date="2018" name="Mol. Biol. Evol.">
        <title>Analysis of the draft genome of the red seaweed Gracilariopsis chorda provides insights into genome size evolution in Rhodophyta.</title>
        <authorList>
            <person name="Lee J."/>
            <person name="Yang E.C."/>
            <person name="Graf L."/>
            <person name="Yang J.H."/>
            <person name="Qiu H."/>
            <person name="Zel Zion U."/>
            <person name="Chan C.X."/>
            <person name="Stephens T.G."/>
            <person name="Weber A.P.M."/>
            <person name="Boo G.H."/>
            <person name="Boo S.M."/>
            <person name="Kim K.M."/>
            <person name="Shin Y."/>
            <person name="Jung M."/>
            <person name="Lee S.J."/>
            <person name="Yim H.S."/>
            <person name="Lee J.H."/>
            <person name="Bhattacharya D."/>
            <person name="Yoon H.S."/>
        </authorList>
    </citation>
    <scope>NUCLEOTIDE SEQUENCE [LARGE SCALE GENOMIC DNA]</scope>
    <source>
        <strain evidence="3 4">SKKU-2015</strain>
        <tissue evidence="3">Whole body</tissue>
    </source>
</reference>
<proteinExistence type="predicted"/>
<keyword evidence="2" id="KW-0732">Signal</keyword>
<sequence length="257" mass="27948">MTTSQHILCVLLFVLKVHGVRVGFHTSTIGPLQHPEQENPRLRAHIPSKGNVGPLIVTSKESGLSFSPEPSEEAFEVLVSPSPETVENALNDELKEALEETLFLLPSSSPIAQFDITFEPSQSPEPFSGVSISVSSTGSSTILNGLTTPSNITCISVIVLVIIGTLISVMAITLYGRSINPYRPFITGASLSEDSLDFNEVTIPNIANDNVASRDASTVSRRYQALSLERDVGSEQHYEAARLLEEIPDRHRRPDQT</sequence>
<evidence type="ECO:0000313" key="4">
    <source>
        <dbReference type="Proteomes" id="UP000247409"/>
    </source>
</evidence>
<evidence type="ECO:0000313" key="3">
    <source>
        <dbReference type="EMBL" id="PXF49985.1"/>
    </source>
</evidence>
<feature type="signal peptide" evidence="2">
    <location>
        <begin position="1"/>
        <end position="19"/>
    </location>
</feature>
<evidence type="ECO:0000256" key="1">
    <source>
        <dbReference type="SAM" id="Phobius"/>
    </source>
</evidence>
<accession>A0A2V3J6F1</accession>
<organism evidence="3 4">
    <name type="scientific">Gracilariopsis chorda</name>
    <dbReference type="NCBI Taxonomy" id="448386"/>
    <lineage>
        <taxon>Eukaryota</taxon>
        <taxon>Rhodophyta</taxon>
        <taxon>Florideophyceae</taxon>
        <taxon>Rhodymeniophycidae</taxon>
        <taxon>Gracilariales</taxon>
        <taxon>Gracilariaceae</taxon>
        <taxon>Gracilariopsis</taxon>
    </lineage>
</organism>
<keyword evidence="1" id="KW-1133">Transmembrane helix</keyword>
<protein>
    <submittedName>
        <fullName evidence="3">Uncharacterized protein</fullName>
    </submittedName>
</protein>
<gene>
    <name evidence="3" type="ORF">BWQ96_00145</name>
</gene>
<dbReference type="AlphaFoldDB" id="A0A2V3J6F1"/>
<feature type="transmembrane region" description="Helical" evidence="1">
    <location>
        <begin position="155"/>
        <end position="175"/>
    </location>
</feature>
<dbReference type="EMBL" id="NBIV01000001">
    <property type="protein sequence ID" value="PXF49985.1"/>
    <property type="molecule type" value="Genomic_DNA"/>
</dbReference>
<dbReference type="OrthoDB" id="10587394at2759"/>
<keyword evidence="4" id="KW-1185">Reference proteome</keyword>
<evidence type="ECO:0000256" key="2">
    <source>
        <dbReference type="SAM" id="SignalP"/>
    </source>
</evidence>
<feature type="chain" id="PRO_5015982180" evidence="2">
    <location>
        <begin position="20"/>
        <end position="257"/>
    </location>
</feature>
<keyword evidence="1" id="KW-0472">Membrane</keyword>
<comment type="caution">
    <text evidence="3">The sequence shown here is derived from an EMBL/GenBank/DDBJ whole genome shotgun (WGS) entry which is preliminary data.</text>
</comment>